<evidence type="ECO:0000313" key="2">
    <source>
        <dbReference type="Proteomes" id="UP000198968"/>
    </source>
</evidence>
<protein>
    <recommendedName>
        <fullName evidence="3">DUF3289 family protein</fullName>
    </recommendedName>
</protein>
<organism evidence="1 2">
    <name type="scientific">Candidatus Pantoea varia</name>
    <dbReference type="NCBI Taxonomy" id="1881036"/>
    <lineage>
        <taxon>Bacteria</taxon>
        <taxon>Pseudomonadati</taxon>
        <taxon>Pseudomonadota</taxon>
        <taxon>Gammaproteobacteria</taxon>
        <taxon>Enterobacterales</taxon>
        <taxon>Erwiniaceae</taxon>
        <taxon>Pantoea</taxon>
    </lineage>
</organism>
<dbReference type="AlphaFoldDB" id="A0A1I5I1V0"/>
<accession>A0A1I5I1V0</accession>
<evidence type="ECO:0000313" key="1">
    <source>
        <dbReference type="EMBL" id="SFO54339.1"/>
    </source>
</evidence>
<dbReference type="Pfam" id="PF11692">
    <property type="entry name" value="DUF3289"/>
    <property type="match status" value="1"/>
</dbReference>
<dbReference type="InterPro" id="IPR017483">
    <property type="entry name" value="CHP03034"/>
</dbReference>
<name>A0A1I5I1V0_9GAMM</name>
<sequence length="271" mass="31070">MSALNFPLTVYQTQHRFNDYSTDDMKCGDLTEKQLRSDLGLNDVSDVVDPWTGKEVSIFNSFRDTRPKSRTEMAELLFNEFFRVSMPAYYLGEHQIFNNLVKHFYHGNGESYSSSFLDRAYESLILNGRSSSSSPLSIIQSSLDKFAIDSKNGLSDDAKTIITAEISQSILPKFNRWADSINGSGMSIHDIFATNIQLTQLDITDSGYVAKVIFTGQDHFGLDKTDITSMKFHYIRAFRIWFILQRWEKFAFKPFFTNIKAEFEISGRRNG</sequence>
<gene>
    <name evidence="1" type="ORF">SAMN05428971_4423</name>
</gene>
<dbReference type="OrthoDB" id="612868at2"/>
<dbReference type="EMBL" id="FOVG01000008">
    <property type="protein sequence ID" value="SFO54339.1"/>
    <property type="molecule type" value="Genomic_DNA"/>
</dbReference>
<dbReference type="NCBIfam" id="TIGR03034">
    <property type="entry name" value="YPO3983 family protein"/>
    <property type="match status" value="1"/>
</dbReference>
<evidence type="ECO:0008006" key="3">
    <source>
        <dbReference type="Google" id="ProtNLM"/>
    </source>
</evidence>
<reference evidence="2" key="1">
    <citation type="submission" date="2016-10" db="EMBL/GenBank/DDBJ databases">
        <authorList>
            <person name="Varghese N."/>
            <person name="Submissions S."/>
        </authorList>
    </citation>
    <scope>NUCLEOTIDE SEQUENCE [LARGE SCALE GENOMIC DNA]</scope>
    <source>
        <strain evidence="2">OV426</strain>
    </source>
</reference>
<proteinExistence type="predicted"/>
<dbReference type="RefSeq" id="WP_090967224.1">
    <property type="nucleotide sequence ID" value="NZ_FOVG01000008.1"/>
</dbReference>
<dbReference type="Proteomes" id="UP000198968">
    <property type="component" value="Unassembled WGS sequence"/>
</dbReference>
<keyword evidence="2" id="KW-1185">Reference proteome</keyword>